<dbReference type="GO" id="GO:0020037">
    <property type="term" value="F:heme binding"/>
    <property type="evidence" value="ECO:0007669"/>
    <property type="project" value="InterPro"/>
</dbReference>
<dbReference type="InterPro" id="IPR002327">
    <property type="entry name" value="Cyt_c_1A/1B"/>
</dbReference>
<accession>V5SCZ6</accession>
<dbReference type="Pfam" id="PF00034">
    <property type="entry name" value="Cytochrom_C"/>
    <property type="match status" value="1"/>
</dbReference>
<proteinExistence type="predicted"/>
<name>V5SCZ6_9HYPH</name>
<dbReference type="Proteomes" id="UP000018542">
    <property type="component" value="Chromosome"/>
</dbReference>
<reference evidence="9 10" key="1">
    <citation type="journal article" date="2014" name="Genome Announc.">
        <title>Complete Genome Sequence of Hyphomicrobium nitrativorans Strain NL23, a Denitrifying Bacterium Isolated from Biofilm of a Methanol-Fed Denitrification System Treating Seawater at the Montreal Biodome.</title>
        <authorList>
            <person name="Martineau C."/>
            <person name="Villeneuve C."/>
            <person name="Mauffrey F."/>
            <person name="Villemur R."/>
        </authorList>
    </citation>
    <scope>NUCLEOTIDE SEQUENCE [LARGE SCALE GENOMIC DNA]</scope>
    <source>
        <strain evidence="9">NL23</strain>
    </source>
</reference>
<sequence length="210" mass="20956">MMDSFELNKIAGGVLLALLLIFVPKTLINELSHHGPVTGGFTLPQPDGDGAAPADGGAPVAGPKAFDPADVVALVGDASPDDGKAAFRACAACHSADKGAASKAGPNLYGVLGRALGSVGDFGGYSDVIKSKGGEWSYEALAEFLHAPRGYLPGTRMVFNGVSDNATLADLIAYLRSLADSPAPLPAPAAAAPAEDAPAAVPETPAAPAP</sequence>
<dbReference type="EMBL" id="CP006912">
    <property type="protein sequence ID" value="AHB47930.1"/>
    <property type="molecule type" value="Genomic_DNA"/>
</dbReference>
<dbReference type="HOGENOM" id="CLU_060944_4_0_5"/>
<feature type="compositionally biased region" description="Low complexity" evidence="7">
    <location>
        <begin position="44"/>
        <end position="58"/>
    </location>
</feature>
<evidence type="ECO:0000256" key="7">
    <source>
        <dbReference type="SAM" id="MobiDB-lite"/>
    </source>
</evidence>
<dbReference type="InterPro" id="IPR036909">
    <property type="entry name" value="Cyt_c-like_dom_sf"/>
</dbReference>
<evidence type="ECO:0000313" key="9">
    <source>
        <dbReference type="EMBL" id="AHB47930.1"/>
    </source>
</evidence>
<dbReference type="GO" id="GO:0046872">
    <property type="term" value="F:metal ion binding"/>
    <property type="evidence" value="ECO:0007669"/>
    <property type="project" value="UniProtKB-KW"/>
</dbReference>
<evidence type="ECO:0000256" key="1">
    <source>
        <dbReference type="ARBA" id="ARBA00022448"/>
    </source>
</evidence>
<dbReference type="Gene3D" id="1.10.760.10">
    <property type="entry name" value="Cytochrome c-like domain"/>
    <property type="match status" value="1"/>
</dbReference>
<feature type="compositionally biased region" description="Low complexity" evidence="7">
    <location>
        <begin position="185"/>
        <end position="204"/>
    </location>
</feature>
<feature type="region of interest" description="Disordered" evidence="7">
    <location>
        <begin position="39"/>
        <end position="58"/>
    </location>
</feature>
<dbReference type="STRING" id="1029756.W911_05285"/>
<evidence type="ECO:0000256" key="4">
    <source>
        <dbReference type="ARBA" id="ARBA00022982"/>
    </source>
</evidence>
<keyword evidence="2 6" id="KW-0349">Heme</keyword>
<keyword evidence="4" id="KW-0249">Electron transport</keyword>
<evidence type="ECO:0000256" key="6">
    <source>
        <dbReference type="PROSITE-ProRule" id="PRU00433"/>
    </source>
</evidence>
<keyword evidence="5 6" id="KW-0408">Iron</keyword>
<keyword evidence="1" id="KW-0813">Transport</keyword>
<evidence type="ECO:0000256" key="5">
    <source>
        <dbReference type="ARBA" id="ARBA00023004"/>
    </source>
</evidence>
<keyword evidence="3 6" id="KW-0479">Metal-binding</keyword>
<dbReference type="PRINTS" id="PR00604">
    <property type="entry name" value="CYTCHRMECIAB"/>
</dbReference>
<keyword evidence="10" id="KW-1185">Reference proteome</keyword>
<feature type="domain" description="Cytochrome c" evidence="8">
    <location>
        <begin position="78"/>
        <end position="179"/>
    </location>
</feature>
<evidence type="ECO:0000256" key="2">
    <source>
        <dbReference type="ARBA" id="ARBA00022617"/>
    </source>
</evidence>
<dbReference type="PROSITE" id="PS51007">
    <property type="entry name" value="CYTC"/>
    <property type="match status" value="1"/>
</dbReference>
<evidence type="ECO:0000313" key="10">
    <source>
        <dbReference type="Proteomes" id="UP000018542"/>
    </source>
</evidence>
<feature type="region of interest" description="Disordered" evidence="7">
    <location>
        <begin position="185"/>
        <end position="210"/>
    </location>
</feature>
<evidence type="ECO:0000259" key="8">
    <source>
        <dbReference type="PROSITE" id="PS51007"/>
    </source>
</evidence>
<gene>
    <name evidence="9" type="ORF">W911_05285</name>
</gene>
<dbReference type="InterPro" id="IPR009056">
    <property type="entry name" value="Cyt_c-like_dom"/>
</dbReference>
<dbReference type="RefSeq" id="WP_023786459.1">
    <property type="nucleotide sequence ID" value="NC_022997.1"/>
</dbReference>
<evidence type="ECO:0000256" key="3">
    <source>
        <dbReference type="ARBA" id="ARBA00022723"/>
    </source>
</evidence>
<dbReference type="GO" id="GO:0009055">
    <property type="term" value="F:electron transfer activity"/>
    <property type="evidence" value="ECO:0007669"/>
    <property type="project" value="InterPro"/>
</dbReference>
<dbReference type="PATRIC" id="fig|1029756.8.peg.1114"/>
<organism evidence="9 10">
    <name type="scientific">Hyphomicrobium nitrativorans NL23</name>
    <dbReference type="NCBI Taxonomy" id="1029756"/>
    <lineage>
        <taxon>Bacteria</taxon>
        <taxon>Pseudomonadati</taxon>
        <taxon>Pseudomonadota</taxon>
        <taxon>Alphaproteobacteria</taxon>
        <taxon>Hyphomicrobiales</taxon>
        <taxon>Hyphomicrobiaceae</taxon>
        <taxon>Hyphomicrobium</taxon>
    </lineage>
</organism>
<dbReference type="KEGG" id="hni:W911_05285"/>
<dbReference type="AlphaFoldDB" id="V5SCZ6"/>
<protein>
    <submittedName>
        <fullName evidence="9">Cytochrome C</fullName>
    </submittedName>
</protein>
<dbReference type="PANTHER" id="PTHR11961">
    <property type="entry name" value="CYTOCHROME C"/>
    <property type="match status" value="1"/>
</dbReference>
<dbReference type="SUPFAM" id="SSF46626">
    <property type="entry name" value="Cytochrome c"/>
    <property type="match status" value="1"/>
</dbReference>